<dbReference type="PANTHER" id="PTHR45088">
    <property type="entry name" value="OSJNBA0022H21.17 PROTEIN"/>
    <property type="match status" value="1"/>
</dbReference>
<dbReference type="STRING" id="337451.A0A3S3NSI3"/>
<dbReference type="OrthoDB" id="272077at2759"/>
<keyword evidence="2" id="KW-1185">Reference proteome</keyword>
<dbReference type="InterPro" id="IPR006597">
    <property type="entry name" value="Sel1-like"/>
</dbReference>
<dbReference type="EMBL" id="QPKB01000001">
    <property type="protein sequence ID" value="RWR74347.1"/>
    <property type="molecule type" value="Genomic_DNA"/>
</dbReference>
<gene>
    <name evidence="1" type="ORF">CKAN_00267400</name>
</gene>
<dbReference type="Proteomes" id="UP000283530">
    <property type="component" value="Unassembled WGS sequence"/>
</dbReference>
<dbReference type="InterPro" id="IPR011990">
    <property type="entry name" value="TPR-like_helical_dom_sf"/>
</dbReference>
<reference evidence="1 2" key="1">
    <citation type="journal article" date="2019" name="Nat. Plants">
        <title>Stout camphor tree genome fills gaps in understanding of flowering plant genome evolution.</title>
        <authorList>
            <person name="Chaw S.M."/>
            <person name="Liu Y.C."/>
            <person name="Wu Y.W."/>
            <person name="Wang H.Y."/>
            <person name="Lin C.I."/>
            <person name="Wu C.S."/>
            <person name="Ke H.M."/>
            <person name="Chang L.Y."/>
            <person name="Hsu C.Y."/>
            <person name="Yang H.T."/>
            <person name="Sudianto E."/>
            <person name="Hsu M.H."/>
            <person name="Wu K.P."/>
            <person name="Wang L.N."/>
            <person name="Leebens-Mack J.H."/>
            <person name="Tsai I.J."/>
        </authorList>
    </citation>
    <scope>NUCLEOTIDE SEQUENCE [LARGE SCALE GENOMIC DNA]</scope>
    <source>
        <strain evidence="2">cv. Chaw 1501</strain>
        <tissue evidence="1">Young leaves</tissue>
    </source>
</reference>
<organism evidence="1 2">
    <name type="scientific">Cinnamomum micranthum f. kanehirae</name>
    <dbReference type="NCBI Taxonomy" id="337451"/>
    <lineage>
        <taxon>Eukaryota</taxon>
        <taxon>Viridiplantae</taxon>
        <taxon>Streptophyta</taxon>
        <taxon>Embryophyta</taxon>
        <taxon>Tracheophyta</taxon>
        <taxon>Spermatophyta</taxon>
        <taxon>Magnoliopsida</taxon>
        <taxon>Magnoliidae</taxon>
        <taxon>Laurales</taxon>
        <taxon>Lauraceae</taxon>
        <taxon>Cinnamomum</taxon>
    </lineage>
</organism>
<comment type="caution">
    <text evidence="1">The sequence shown here is derived from an EMBL/GenBank/DDBJ whole genome shotgun (WGS) entry which is preliminary data.</text>
</comment>
<evidence type="ECO:0000313" key="1">
    <source>
        <dbReference type="EMBL" id="RWR74347.1"/>
    </source>
</evidence>
<proteinExistence type="predicted"/>
<protein>
    <submittedName>
        <fullName evidence="1">F-box protein</fullName>
    </submittedName>
</protein>
<dbReference type="InterPro" id="IPR053301">
    <property type="entry name" value="F-box_motif"/>
</dbReference>
<dbReference type="Pfam" id="PF08238">
    <property type="entry name" value="Sel1"/>
    <property type="match status" value="6"/>
</dbReference>
<evidence type="ECO:0000313" key="2">
    <source>
        <dbReference type="Proteomes" id="UP000283530"/>
    </source>
</evidence>
<dbReference type="SMART" id="SM00671">
    <property type="entry name" value="SEL1"/>
    <property type="match status" value="5"/>
</dbReference>
<name>A0A3S3NSI3_9MAGN</name>
<accession>A0A3S3NSI3</accession>
<dbReference type="Gene3D" id="1.25.40.10">
    <property type="entry name" value="Tetratricopeptide repeat domain"/>
    <property type="match status" value="2"/>
</dbReference>
<dbReference type="SUPFAM" id="SSF81901">
    <property type="entry name" value="HCP-like"/>
    <property type="match status" value="1"/>
</dbReference>
<dbReference type="PANTHER" id="PTHR45088:SF1">
    <property type="entry name" value="OS04G0476000 PROTEIN"/>
    <property type="match status" value="1"/>
</dbReference>
<dbReference type="AlphaFoldDB" id="A0A3S3NSI3"/>
<sequence length="257" mass="28557">MVCASWREALRPLREAMLLVRWGKRFKHGRGGVRPNLNKALESFLKGASRGSAPAMVDAGLIYWEMGWKEESIAMYKKAAELGDPAGICNLGISHLHAEPPMLKEAVNCFYQAASGGNVRAQYNLALCLHQGRGVDRNLPDAAKWYLRAAEGGNVRAMYNTHLCYSSGEGLRSSHLQARKWLKRAADCGHSRAQYEYGLKLFLTGEKFTALVYLELATRAGETAATHVKNVILQQMSPNSRNHAILSADQWKPSRSR</sequence>